<reference evidence="1 2" key="1">
    <citation type="submission" date="2016-11" db="EMBL/GenBank/DDBJ databases">
        <title>Whole genomes of Flavobacteriaceae.</title>
        <authorList>
            <person name="Stine C."/>
            <person name="Li C."/>
            <person name="Tadesse D."/>
        </authorList>
    </citation>
    <scope>NUCLEOTIDE SEQUENCE [LARGE SCALE GENOMIC DNA]</scope>
    <source>
        <strain evidence="1 2">DSM 18292</strain>
    </source>
</reference>
<dbReference type="Proteomes" id="UP000198345">
    <property type="component" value="Unassembled WGS sequence"/>
</dbReference>
<protein>
    <submittedName>
        <fullName evidence="1">Uncharacterized protein</fullName>
    </submittedName>
</protein>
<dbReference type="AlphaFoldDB" id="A0A226H7L8"/>
<proteinExistence type="predicted"/>
<comment type="caution">
    <text evidence="1">The sequence shown here is derived from an EMBL/GenBank/DDBJ whole genome shotgun (WGS) entry which is preliminary data.</text>
</comment>
<sequence>MTNHFCNRIISQKKGRSGDAVFCFKAFLSVDLELKTRRKSLIEVLFFEHKKSLYDRHKGF</sequence>
<name>A0A226H7L8_9FLAO</name>
<dbReference type="EMBL" id="MUGW01000028">
    <property type="protein sequence ID" value="OXA89440.1"/>
    <property type="molecule type" value="Genomic_DNA"/>
</dbReference>
<accession>A0A226H7L8</accession>
<keyword evidence="2" id="KW-1185">Reference proteome</keyword>
<evidence type="ECO:0000313" key="1">
    <source>
        <dbReference type="EMBL" id="OXA89440.1"/>
    </source>
</evidence>
<evidence type="ECO:0000313" key="2">
    <source>
        <dbReference type="Proteomes" id="UP000198345"/>
    </source>
</evidence>
<gene>
    <name evidence="1" type="ORF">B0A66_14095</name>
</gene>
<organism evidence="1 2">
    <name type="scientific">Flavobacterium hercynium</name>
    <dbReference type="NCBI Taxonomy" id="387094"/>
    <lineage>
        <taxon>Bacteria</taxon>
        <taxon>Pseudomonadati</taxon>
        <taxon>Bacteroidota</taxon>
        <taxon>Flavobacteriia</taxon>
        <taxon>Flavobacteriales</taxon>
        <taxon>Flavobacteriaceae</taxon>
        <taxon>Flavobacterium</taxon>
    </lineage>
</organism>